<dbReference type="SUPFAM" id="SSF48008">
    <property type="entry name" value="GntR ligand-binding domain-like"/>
    <property type="match status" value="1"/>
</dbReference>
<dbReference type="PANTHER" id="PTHR43537">
    <property type="entry name" value="TRANSCRIPTIONAL REGULATOR, GNTR FAMILY"/>
    <property type="match status" value="1"/>
</dbReference>
<dbReference type="PANTHER" id="PTHR43537:SF24">
    <property type="entry name" value="GLUCONATE OPERON TRANSCRIPTIONAL REPRESSOR"/>
    <property type="match status" value="1"/>
</dbReference>
<keyword evidence="1" id="KW-0805">Transcription regulation</keyword>
<evidence type="ECO:0000313" key="7">
    <source>
        <dbReference type="Proteomes" id="UP000223527"/>
    </source>
</evidence>
<dbReference type="Pfam" id="PF00392">
    <property type="entry name" value="GntR"/>
    <property type="match status" value="1"/>
</dbReference>
<keyword evidence="7" id="KW-1185">Reference proteome</keyword>
<dbReference type="Pfam" id="PF07729">
    <property type="entry name" value="FCD"/>
    <property type="match status" value="1"/>
</dbReference>
<gene>
    <name evidence="6" type="ORF">CR162_04430</name>
</gene>
<keyword evidence="3" id="KW-0804">Transcription</keyword>
<dbReference type="SMART" id="SM00895">
    <property type="entry name" value="FCD"/>
    <property type="match status" value="1"/>
</dbReference>
<accession>A0A2C7AG12</accession>
<dbReference type="GO" id="GO:0003700">
    <property type="term" value="F:DNA-binding transcription factor activity"/>
    <property type="evidence" value="ECO:0007669"/>
    <property type="project" value="InterPro"/>
</dbReference>
<evidence type="ECO:0000313" key="6">
    <source>
        <dbReference type="EMBL" id="PHK96096.1"/>
    </source>
</evidence>
<dbReference type="SMART" id="SM00345">
    <property type="entry name" value="HTH_GNTR"/>
    <property type="match status" value="1"/>
</dbReference>
<dbReference type="InterPro" id="IPR008920">
    <property type="entry name" value="TF_FadR/GntR_C"/>
</dbReference>
<evidence type="ECO:0000256" key="4">
    <source>
        <dbReference type="SAM" id="MobiDB-lite"/>
    </source>
</evidence>
<protein>
    <recommendedName>
        <fullName evidence="5">HTH gntR-type domain-containing protein</fullName>
    </recommendedName>
</protein>
<feature type="domain" description="HTH gntR-type" evidence="5">
    <location>
        <begin position="102"/>
        <end position="169"/>
    </location>
</feature>
<keyword evidence="2" id="KW-0238">DNA-binding</keyword>
<organism evidence="6 7">
    <name type="scientific">Teichococcus rhizosphaerae</name>
    <dbReference type="NCBI Taxonomy" id="1335062"/>
    <lineage>
        <taxon>Bacteria</taxon>
        <taxon>Pseudomonadati</taxon>
        <taxon>Pseudomonadota</taxon>
        <taxon>Alphaproteobacteria</taxon>
        <taxon>Acetobacterales</taxon>
        <taxon>Roseomonadaceae</taxon>
        <taxon>Roseomonas</taxon>
    </lineage>
</organism>
<dbReference type="InterPro" id="IPR036388">
    <property type="entry name" value="WH-like_DNA-bd_sf"/>
</dbReference>
<evidence type="ECO:0000256" key="1">
    <source>
        <dbReference type="ARBA" id="ARBA00023015"/>
    </source>
</evidence>
<dbReference type="InterPro" id="IPR011711">
    <property type="entry name" value="GntR_C"/>
</dbReference>
<reference evidence="6 7" key="1">
    <citation type="submission" date="2017-10" db="EMBL/GenBank/DDBJ databases">
        <authorList>
            <person name="Banno H."/>
            <person name="Chua N.-H."/>
        </authorList>
    </citation>
    <scope>NUCLEOTIDE SEQUENCE [LARGE SCALE GENOMIC DNA]</scope>
    <source>
        <strain evidence="6 7">YW11</strain>
    </source>
</reference>
<comment type="caution">
    <text evidence="6">The sequence shown here is derived from an EMBL/GenBank/DDBJ whole genome shotgun (WGS) entry which is preliminary data.</text>
</comment>
<evidence type="ECO:0000256" key="3">
    <source>
        <dbReference type="ARBA" id="ARBA00023163"/>
    </source>
</evidence>
<evidence type="ECO:0000259" key="5">
    <source>
        <dbReference type="PROSITE" id="PS50949"/>
    </source>
</evidence>
<sequence length="331" mass="35256">MPDLAAVPEAITRVGERRRASGQRGGVWRRPARGGGPRFRFVPLLRGSLSPPMQAVNNKHRAQAGRPPSMSHRPAAGGRSGDETREGASGVSALRDRIAARQPLGRSVKAALEALIESGALPPGARLNEVALAARLGVSRGPVREAARALEKDGLVTVILNRGAFVRTLGLEEAAQIYELNAVLFGHAAALLAERLSGRAGAPEAATLRETVARMDRAVEQGALEAFFADNALFHRQIVEFCGNQPLRAVYLEHTRKLLLLRRRSFDAAGNMRAANAEHHRLLASILAGAAEPARRHAEAHTRAGRARFLAAIAQGGAAAEPSDTPHEQAP</sequence>
<dbReference type="PROSITE" id="PS50949">
    <property type="entry name" value="HTH_GNTR"/>
    <property type="match status" value="1"/>
</dbReference>
<dbReference type="SUPFAM" id="SSF46785">
    <property type="entry name" value="Winged helix' DNA-binding domain"/>
    <property type="match status" value="1"/>
</dbReference>
<dbReference type="AlphaFoldDB" id="A0A2C7AG12"/>
<dbReference type="Gene3D" id="1.10.10.10">
    <property type="entry name" value="Winged helix-like DNA-binding domain superfamily/Winged helix DNA-binding domain"/>
    <property type="match status" value="1"/>
</dbReference>
<dbReference type="InterPro" id="IPR036390">
    <property type="entry name" value="WH_DNA-bd_sf"/>
</dbReference>
<dbReference type="GO" id="GO:0003677">
    <property type="term" value="F:DNA binding"/>
    <property type="evidence" value="ECO:0007669"/>
    <property type="project" value="UniProtKB-KW"/>
</dbReference>
<proteinExistence type="predicted"/>
<name>A0A2C7AG12_9PROT</name>
<dbReference type="Proteomes" id="UP000223527">
    <property type="component" value="Unassembled WGS sequence"/>
</dbReference>
<dbReference type="EMBL" id="PDNU01000004">
    <property type="protein sequence ID" value="PHK96096.1"/>
    <property type="molecule type" value="Genomic_DNA"/>
</dbReference>
<dbReference type="CDD" id="cd07377">
    <property type="entry name" value="WHTH_GntR"/>
    <property type="match status" value="1"/>
</dbReference>
<dbReference type="Gene3D" id="1.20.120.530">
    <property type="entry name" value="GntR ligand-binding domain-like"/>
    <property type="match status" value="1"/>
</dbReference>
<feature type="region of interest" description="Disordered" evidence="4">
    <location>
        <begin position="1"/>
        <end position="91"/>
    </location>
</feature>
<dbReference type="OrthoDB" id="9789310at2"/>
<dbReference type="InterPro" id="IPR000524">
    <property type="entry name" value="Tscrpt_reg_HTH_GntR"/>
</dbReference>
<evidence type="ECO:0000256" key="2">
    <source>
        <dbReference type="ARBA" id="ARBA00023125"/>
    </source>
</evidence>